<evidence type="ECO:0000313" key="1">
    <source>
        <dbReference type="EMBL" id="MEE3718375.1"/>
    </source>
</evidence>
<keyword evidence="2" id="KW-1185">Reference proteome</keyword>
<dbReference type="InterPro" id="IPR006521">
    <property type="entry name" value="Tail_protein_I"/>
</dbReference>
<organism evidence="1 2">
    <name type="scientific">Tumidithrix elongata BACA0141</name>
    <dbReference type="NCBI Taxonomy" id="2716417"/>
    <lineage>
        <taxon>Bacteria</taxon>
        <taxon>Bacillati</taxon>
        <taxon>Cyanobacteriota</taxon>
        <taxon>Cyanophyceae</taxon>
        <taxon>Pseudanabaenales</taxon>
        <taxon>Pseudanabaenaceae</taxon>
        <taxon>Tumidithrix</taxon>
        <taxon>Tumidithrix elongata</taxon>
    </lineage>
</organism>
<dbReference type="Proteomes" id="UP001333818">
    <property type="component" value="Unassembled WGS sequence"/>
</dbReference>
<dbReference type="AlphaFoldDB" id="A0AAW9Q4K1"/>
<dbReference type="NCBIfam" id="TIGR02242">
    <property type="entry name" value="tail_TIGR02242"/>
    <property type="match status" value="1"/>
</dbReference>
<accession>A0AAW9Q4K1</accession>
<name>A0AAW9Q4K1_9CYAN</name>
<proteinExistence type="predicted"/>
<sequence>MTQKSELLPLSLQLLPMQMPEARLGSDRDYLGEGSNILNESAISTSVSCNLLLHPGEFSEIVVKLENLTNRSLQLSLRIEGDFPPHWCSIGMEGNELLPRAQMESVLHFQVPSDFFEAQDALPRNQNLRQTLTLDYTGQLFVYANQPNTNPVLVDIAPFNLYLRPHSLYLNFLPDIYRDIDFIGRLLKVFEQSYEPSVQQMDALWAYLDPLTTPDNLLPFLAHWVGWQFIPTLSQERQRSLIKQAMEIYCWRGTRKGLRFYLHLFTGLPLDDHLPETEKHISITEVSGKGFLMGESSIGQDTMVGGGKPFHFIVRIHNDLPTSLDRNRIIEIVEQEKPAFCTYELYITGATL</sequence>
<gene>
    <name evidence="1" type="ORF">V2H45_16665</name>
</gene>
<dbReference type="InterPro" id="IPR011748">
    <property type="entry name" value="Unchr_phage_tail-like"/>
</dbReference>
<comment type="caution">
    <text evidence="1">The sequence shown here is derived from an EMBL/GenBank/DDBJ whole genome shotgun (WGS) entry which is preliminary data.</text>
</comment>
<evidence type="ECO:0000313" key="2">
    <source>
        <dbReference type="Proteomes" id="UP001333818"/>
    </source>
</evidence>
<reference evidence="1" key="1">
    <citation type="submission" date="2024-01" db="EMBL/GenBank/DDBJ databases">
        <title>Bank of Algae and Cyanobacteria of the Azores (BACA) strain genomes.</title>
        <authorList>
            <person name="Luz R."/>
            <person name="Cordeiro R."/>
            <person name="Fonseca A."/>
            <person name="Goncalves V."/>
        </authorList>
    </citation>
    <scope>NUCLEOTIDE SEQUENCE</scope>
    <source>
        <strain evidence="1">BACA0141</strain>
    </source>
</reference>
<dbReference type="EMBL" id="JAZBJZ010000075">
    <property type="protein sequence ID" value="MEE3718375.1"/>
    <property type="molecule type" value="Genomic_DNA"/>
</dbReference>
<protein>
    <submittedName>
        <fullName evidence="1">Phage tail protein</fullName>
    </submittedName>
</protein>
<dbReference type="RefSeq" id="WP_330484808.1">
    <property type="nucleotide sequence ID" value="NZ_JAZBJZ010000075.1"/>
</dbReference>
<dbReference type="Pfam" id="PF09684">
    <property type="entry name" value="Tail_P2_I"/>
    <property type="match status" value="1"/>
</dbReference>